<dbReference type="SUPFAM" id="SSF52096">
    <property type="entry name" value="ClpP/crotonase"/>
    <property type="match status" value="1"/>
</dbReference>
<dbReference type="AlphaFoldDB" id="A0A3P4AXZ3"/>
<name>A0A3P4AXZ3_9BURK</name>
<dbReference type="Pfam" id="PF00378">
    <property type="entry name" value="ECH_1"/>
    <property type="match status" value="1"/>
</dbReference>
<dbReference type="RefSeq" id="WP_124078237.1">
    <property type="nucleotide sequence ID" value="NZ_UWPJ01000008.1"/>
</dbReference>
<reference evidence="3 4" key="1">
    <citation type="submission" date="2018-10" db="EMBL/GenBank/DDBJ databases">
        <authorList>
            <person name="Criscuolo A."/>
        </authorList>
    </citation>
    <scope>NUCLEOTIDE SEQUENCE [LARGE SCALE GENOMIC DNA]</scope>
    <source>
        <strain evidence="3">DnA1</strain>
    </source>
</reference>
<dbReference type="Gene3D" id="3.90.226.10">
    <property type="entry name" value="2-enoyl-CoA Hydratase, Chain A, domain 1"/>
    <property type="match status" value="1"/>
</dbReference>
<dbReference type="Gene3D" id="1.20.58.1300">
    <property type="match status" value="1"/>
</dbReference>
<protein>
    <submittedName>
        <fullName evidence="3">Carnitinyl-CoA dehydratase</fullName>
        <ecNumber evidence="3">4.2.1.-</ecNumber>
    </submittedName>
</protein>
<evidence type="ECO:0000256" key="2">
    <source>
        <dbReference type="ARBA" id="ARBA00023239"/>
    </source>
</evidence>
<keyword evidence="4" id="KW-1185">Reference proteome</keyword>
<accession>A0A3P4AXZ3</accession>
<dbReference type="GO" id="GO:0006635">
    <property type="term" value="P:fatty acid beta-oxidation"/>
    <property type="evidence" value="ECO:0007669"/>
    <property type="project" value="TreeGrafter"/>
</dbReference>
<evidence type="ECO:0000256" key="1">
    <source>
        <dbReference type="ARBA" id="ARBA00023098"/>
    </source>
</evidence>
<dbReference type="Proteomes" id="UP000277294">
    <property type="component" value="Unassembled WGS sequence"/>
</dbReference>
<dbReference type="EC" id="4.2.1.-" evidence="3"/>
<dbReference type="CDD" id="cd06558">
    <property type="entry name" value="crotonase-like"/>
    <property type="match status" value="1"/>
</dbReference>
<dbReference type="PANTHER" id="PTHR11941:SF169">
    <property type="entry name" value="(7AS)-7A-METHYL-1,5-DIOXO-2,3,5,6,7,7A-HEXAHYDRO-1H-INDENE-CARBOXYL-COA HYDROLASE"/>
    <property type="match status" value="1"/>
</dbReference>
<dbReference type="GO" id="GO:0016829">
    <property type="term" value="F:lyase activity"/>
    <property type="evidence" value="ECO:0007669"/>
    <property type="project" value="UniProtKB-KW"/>
</dbReference>
<dbReference type="InterPro" id="IPR001753">
    <property type="entry name" value="Enoyl-CoA_hydra/iso"/>
</dbReference>
<proteinExistence type="predicted"/>
<dbReference type="PANTHER" id="PTHR11941">
    <property type="entry name" value="ENOYL-COA HYDRATASE-RELATED"/>
    <property type="match status" value="1"/>
</dbReference>
<sequence length="478" mass="53327">MIEHIPPNDRQPRLDAAALPREKTAAFLEAVAGWEKHAAASGLDSDLQAVGAICRQGRQLLAALPLKSARDAVQKDAGHVVFHLMAEASWRFFRYHAHALYRDLTDHGRRPLRADELAWRAAERVPGVLPTEAELREEAELLQRDKDGLEINQGLFFSHLFTDRAIGSHLLRTMLRPLPQSYEYLDEFRKTGRVQLDKALLEARGQAGFLTFQNLRYLNAEDDTTMVPFEVATDLILLHPDLRLGVMRGGVVDHPKYAGRRVFSAGINLTHIYHGKKSYLGFLTKNLGFFNKVHRGIQPPGPDSLDVPLDEPESTIEKPWVAVIETFAIGGGCQLLLVADYVIAEAGSFFSLPARKEGIIPGLANLRLPRFTGEALARQAIMFDKLFKVESPEGRTLVSEVADRADIDAAVERCAVNALGAGMVSISANRKALRAQAEPMEALRQYMVTYAREQAFCHLSDDLINNLEKNWNAKERKL</sequence>
<gene>
    <name evidence="3" type="primary">caiD_1</name>
    <name evidence="3" type="ORF">PIGHUM_00982</name>
</gene>
<dbReference type="InterPro" id="IPR029045">
    <property type="entry name" value="ClpP/crotonase-like_dom_sf"/>
</dbReference>
<dbReference type="OrthoDB" id="7337390at2"/>
<keyword evidence="2 3" id="KW-0456">Lyase</keyword>
<organism evidence="3 4">
    <name type="scientific">Pigmentiphaga humi</name>
    <dbReference type="NCBI Taxonomy" id="2478468"/>
    <lineage>
        <taxon>Bacteria</taxon>
        <taxon>Pseudomonadati</taxon>
        <taxon>Pseudomonadota</taxon>
        <taxon>Betaproteobacteria</taxon>
        <taxon>Burkholderiales</taxon>
        <taxon>Alcaligenaceae</taxon>
        <taxon>Pigmentiphaga</taxon>
    </lineage>
</organism>
<evidence type="ECO:0000313" key="3">
    <source>
        <dbReference type="EMBL" id="VCU68923.1"/>
    </source>
</evidence>
<evidence type="ECO:0000313" key="4">
    <source>
        <dbReference type="Proteomes" id="UP000277294"/>
    </source>
</evidence>
<keyword evidence="1" id="KW-0443">Lipid metabolism</keyword>
<dbReference type="EMBL" id="UWPJ01000008">
    <property type="protein sequence ID" value="VCU68923.1"/>
    <property type="molecule type" value="Genomic_DNA"/>
</dbReference>